<keyword evidence="4" id="KW-0493">Microtubule</keyword>
<dbReference type="InterPro" id="IPR003959">
    <property type="entry name" value="ATPase_AAA_core"/>
</dbReference>
<feature type="domain" description="MIT" evidence="14">
    <location>
        <begin position="53"/>
        <end position="130"/>
    </location>
</feature>
<dbReference type="SMART" id="SM00382">
    <property type="entry name" value="AAA"/>
    <property type="match status" value="1"/>
</dbReference>
<keyword evidence="3" id="KW-0131">Cell cycle</keyword>
<dbReference type="SUPFAM" id="SSF52540">
    <property type="entry name" value="P-loop containing nucleoside triphosphate hydrolases"/>
    <property type="match status" value="1"/>
</dbReference>
<dbReference type="Pfam" id="PF17862">
    <property type="entry name" value="AAA_lid_3"/>
    <property type="match status" value="1"/>
</dbReference>
<keyword evidence="2" id="KW-0963">Cytoplasm</keyword>
<dbReference type="Pfam" id="PF09336">
    <property type="entry name" value="Vps4_C"/>
    <property type="match status" value="1"/>
</dbReference>
<evidence type="ECO:0000256" key="8">
    <source>
        <dbReference type="ARBA" id="ARBA00023212"/>
    </source>
</evidence>
<evidence type="ECO:0000256" key="2">
    <source>
        <dbReference type="ARBA" id="ARBA00022490"/>
    </source>
</evidence>
<evidence type="ECO:0000256" key="11">
    <source>
        <dbReference type="ARBA" id="ARBA00038871"/>
    </source>
</evidence>
<dbReference type="InterPro" id="IPR003593">
    <property type="entry name" value="AAA+_ATPase"/>
</dbReference>
<comment type="similarity">
    <text evidence="1 12">Belongs to the AAA ATPase family.</text>
</comment>
<dbReference type="GO" id="GO:0016887">
    <property type="term" value="F:ATP hydrolysis activity"/>
    <property type="evidence" value="ECO:0007669"/>
    <property type="project" value="InterPro"/>
</dbReference>
<comment type="catalytic activity">
    <reaction evidence="10">
        <text>n ATP + n H2O + a microtubule = n ADP + n phosphate + (n+1) alpha/beta tubulin heterodimers.</text>
        <dbReference type="EC" id="5.6.1.1"/>
    </reaction>
</comment>
<dbReference type="PANTHER" id="PTHR23074">
    <property type="entry name" value="AAA DOMAIN-CONTAINING"/>
    <property type="match status" value="1"/>
</dbReference>
<dbReference type="InterPro" id="IPR015415">
    <property type="entry name" value="Spast_Vps4_C"/>
</dbReference>
<evidence type="ECO:0000256" key="6">
    <source>
        <dbReference type="ARBA" id="ARBA00022840"/>
    </source>
</evidence>
<evidence type="ECO:0000256" key="4">
    <source>
        <dbReference type="ARBA" id="ARBA00022701"/>
    </source>
</evidence>
<evidence type="ECO:0000256" key="9">
    <source>
        <dbReference type="ARBA" id="ARBA00023235"/>
    </source>
</evidence>
<name>A0A672Z921_9TELE</name>
<keyword evidence="3" id="KW-0132">Cell division</keyword>
<dbReference type="Gene3D" id="1.20.58.80">
    <property type="entry name" value="Phosphotransferase system, lactose/cellobiose-type IIA subunit"/>
    <property type="match status" value="1"/>
</dbReference>
<keyword evidence="5 12" id="KW-0547">Nucleotide-binding</keyword>
<dbReference type="FunFam" id="1.10.8.60:FF:000036">
    <property type="entry name" value="Spastin"/>
    <property type="match status" value="1"/>
</dbReference>
<evidence type="ECO:0000256" key="10">
    <source>
        <dbReference type="ARBA" id="ARBA00036378"/>
    </source>
</evidence>
<keyword evidence="6 12" id="KW-0067">ATP-binding</keyword>
<evidence type="ECO:0000259" key="14">
    <source>
        <dbReference type="SMART" id="SM00745"/>
    </source>
</evidence>
<dbReference type="FunFam" id="1.20.58.80:FF:000006">
    <property type="entry name" value="Spastin"/>
    <property type="match status" value="1"/>
</dbReference>
<keyword evidence="7" id="KW-0472">Membrane</keyword>
<dbReference type="GO" id="GO:0008568">
    <property type="term" value="F:microtubule severing ATPase activity"/>
    <property type="evidence" value="ECO:0007669"/>
    <property type="project" value="UniProtKB-EC"/>
</dbReference>
<dbReference type="InterPro" id="IPR041569">
    <property type="entry name" value="AAA_lid_3"/>
</dbReference>
<reference evidence="15" key="1">
    <citation type="submission" date="2019-06" db="EMBL/GenBank/DDBJ databases">
        <authorList>
            <consortium name="Wellcome Sanger Institute Data Sharing"/>
        </authorList>
    </citation>
    <scope>NUCLEOTIDE SEQUENCE [LARGE SCALE GENOMIC DNA]</scope>
</reference>
<dbReference type="CDD" id="cd02679">
    <property type="entry name" value="MIT_spastin"/>
    <property type="match status" value="1"/>
</dbReference>
<dbReference type="Proteomes" id="UP000472271">
    <property type="component" value="Chromosome 15"/>
</dbReference>
<gene>
    <name evidence="15" type="primary">spast</name>
</gene>
<dbReference type="GO" id="GO:0005524">
    <property type="term" value="F:ATP binding"/>
    <property type="evidence" value="ECO:0007669"/>
    <property type="project" value="UniProtKB-KW"/>
</dbReference>
<dbReference type="Ensembl" id="ENSSORT00005013760.1">
    <property type="protein sequence ID" value="ENSSORP00005013350.1"/>
    <property type="gene ID" value="ENSSORG00005004692.1"/>
</dbReference>
<dbReference type="GO" id="GO:0051301">
    <property type="term" value="P:cell division"/>
    <property type="evidence" value="ECO:0007669"/>
    <property type="project" value="UniProtKB-KW"/>
</dbReference>
<dbReference type="FunFam" id="3.40.50.300:FF:000093">
    <property type="entry name" value="Fidgetin-like 1"/>
    <property type="match status" value="1"/>
</dbReference>
<feature type="domain" description="AAA+ ATPase" evidence="13">
    <location>
        <begin position="245"/>
        <end position="381"/>
    </location>
</feature>
<dbReference type="Gene3D" id="3.40.50.300">
    <property type="entry name" value="P-loop containing nucleotide triphosphate hydrolases"/>
    <property type="match status" value="1"/>
</dbReference>
<evidence type="ECO:0000256" key="5">
    <source>
        <dbReference type="ARBA" id="ARBA00022741"/>
    </source>
</evidence>
<evidence type="ECO:0000256" key="7">
    <source>
        <dbReference type="ARBA" id="ARBA00023136"/>
    </source>
</evidence>
<keyword evidence="9" id="KW-0413">Isomerase</keyword>
<dbReference type="Pfam" id="PF00004">
    <property type="entry name" value="AAA"/>
    <property type="match status" value="1"/>
</dbReference>
<dbReference type="InterPro" id="IPR027417">
    <property type="entry name" value="P-loop_NTPase"/>
</dbReference>
<dbReference type="InterPro" id="IPR050304">
    <property type="entry name" value="MT-severing_AAA_ATPase"/>
</dbReference>
<dbReference type="CDD" id="cd19524">
    <property type="entry name" value="RecA-like_spastin"/>
    <property type="match status" value="1"/>
</dbReference>
<accession>A0A672Z921</accession>
<sequence length="488" mass="53856">MGKRKKKGGGRELHCLKKKIHKLLPFIVEFVQVSPVMSAKISASKGKDSGEVIKNYHKQAFEYISKALRIDEQDTGEKQEAVRWYKKGIAELEKGIAIEISLHGDQYERSKRLQDKMVNNLSMAKDRLALLGESHLHETSSQKPRSKIVSAGLRCVLVCVKATPGAGRAQNGRPAAVKQPPKRDMKNFKNVDSKLANLILNEIVDSGASVSFTDIAGQKLAKQALQEIVILPALRPELFTGLRAPARGLLLFGPPGNGKTMLAKAVAAESKATFFNISAASLTSKYVGEGEKLVRALFAVARELQPSVIFIDEVDSLLCERREGEHEASRRLKTEFLIEFDGVQSGGDDRVLVMGATNRPQELDEAVLRRFAKRVYVALPDEETRFILLKNLLGKHSNPLSKNELSQLAKSTAGYSGSDLTSLAKDAALGPIRELGPEQVRSMAASEMRNIRMKDFEDSLKRIKPSVSPATLNMYTKWNKDFGDTTAF</sequence>
<dbReference type="Gene3D" id="1.10.8.60">
    <property type="match status" value="1"/>
</dbReference>
<keyword evidence="16" id="KW-1185">Reference proteome</keyword>
<dbReference type="GO" id="GO:0005874">
    <property type="term" value="C:microtubule"/>
    <property type="evidence" value="ECO:0007669"/>
    <property type="project" value="UniProtKB-KW"/>
</dbReference>
<evidence type="ECO:0000256" key="12">
    <source>
        <dbReference type="RuleBase" id="RU003651"/>
    </source>
</evidence>
<dbReference type="PANTHER" id="PTHR23074:SF86">
    <property type="entry name" value="SPASTIN"/>
    <property type="match status" value="1"/>
</dbReference>
<reference evidence="15" key="3">
    <citation type="submission" date="2025-09" db="UniProtKB">
        <authorList>
            <consortium name="Ensembl"/>
        </authorList>
    </citation>
    <scope>IDENTIFICATION</scope>
</reference>
<evidence type="ECO:0000256" key="1">
    <source>
        <dbReference type="ARBA" id="ARBA00006914"/>
    </source>
</evidence>
<evidence type="ECO:0000256" key="3">
    <source>
        <dbReference type="ARBA" id="ARBA00022618"/>
    </source>
</evidence>
<protein>
    <recommendedName>
        <fullName evidence="11">microtubule-severing ATPase</fullName>
        <ecNumber evidence="11">5.6.1.1</ecNumber>
    </recommendedName>
</protein>
<dbReference type="InterPro" id="IPR007330">
    <property type="entry name" value="MIT_dom"/>
</dbReference>
<evidence type="ECO:0000259" key="13">
    <source>
        <dbReference type="SMART" id="SM00382"/>
    </source>
</evidence>
<dbReference type="EC" id="5.6.1.1" evidence="11"/>
<dbReference type="SMART" id="SM00745">
    <property type="entry name" value="MIT"/>
    <property type="match status" value="1"/>
</dbReference>
<reference evidence="15" key="2">
    <citation type="submission" date="2025-08" db="UniProtKB">
        <authorList>
            <consortium name="Ensembl"/>
        </authorList>
    </citation>
    <scope>IDENTIFICATION</scope>
</reference>
<organism evidence="15 16">
    <name type="scientific">Sphaeramia orbicularis</name>
    <name type="common">orbiculate cardinalfish</name>
    <dbReference type="NCBI Taxonomy" id="375764"/>
    <lineage>
        <taxon>Eukaryota</taxon>
        <taxon>Metazoa</taxon>
        <taxon>Chordata</taxon>
        <taxon>Craniata</taxon>
        <taxon>Vertebrata</taxon>
        <taxon>Euteleostomi</taxon>
        <taxon>Actinopterygii</taxon>
        <taxon>Neopterygii</taxon>
        <taxon>Teleostei</taxon>
        <taxon>Neoteleostei</taxon>
        <taxon>Acanthomorphata</taxon>
        <taxon>Gobiaria</taxon>
        <taxon>Kurtiformes</taxon>
        <taxon>Apogonoidei</taxon>
        <taxon>Apogonidae</taxon>
        <taxon>Apogoninae</taxon>
        <taxon>Sphaeramia</taxon>
    </lineage>
</organism>
<evidence type="ECO:0000313" key="16">
    <source>
        <dbReference type="Proteomes" id="UP000472271"/>
    </source>
</evidence>
<dbReference type="PROSITE" id="PS00674">
    <property type="entry name" value="AAA"/>
    <property type="match status" value="1"/>
</dbReference>
<proteinExistence type="inferred from homology"/>
<dbReference type="AlphaFoldDB" id="A0A672Z921"/>
<dbReference type="InterPro" id="IPR003960">
    <property type="entry name" value="ATPase_AAA_CS"/>
</dbReference>
<keyword evidence="8" id="KW-0206">Cytoskeleton</keyword>
<evidence type="ECO:0000313" key="15">
    <source>
        <dbReference type="Ensembl" id="ENSSORP00005013350.1"/>
    </source>
</evidence>